<keyword evidence="3" id="KW-1185">Reference proteome</keyword>
<sequence>METSSTEKSRGGVPSPTVTWERAQNAQADSSISRAIRKTGKFLMFCFFFI</sequence>
<dbReference type="EMBL" id="JBHSGN010000139">
    <property type="protein sequence ID" value="MFC4676501.1"/>
    <property type="molecule type" value="Genomic_DNA"/>
</dbReference>
<feature type="region of interest" description="Disordered" evidence="1">
    <location>
        <begin position="1"/>
        <end position="26"/>
    </location>
</feature>
<accession>A0ABV9L3T3</accession>
<organism evidence="2 3">
    <name type="scientific">Dysgonomonas termitidis</name>
    <dbReference type="NCBI Taxonomy" id="1516126"/>
    <lineage>
        <taxon>Bacteria</taxon>
        <taxon>Pseudomonadati</taxon>
        <taxon>Bacteroidota</taxon>
        <taxon>Bacteroidia</taxon>
        <taxon>Bacteroidales</taxon>
        <taxon>Dysgonomonadaceae</taxon>
        <taxon>Dysgonomonas</taxon>
    </lineage>
</organism>
<protein>
    <submittedName>
        <fullName evidence="2">Uncharacterized protein</fullName>
    </submittedName>
</protein>
<evidence type="ECO:0000313" key="2">
    <source>
        <dbReference type="EMBL" id="MFC4676501.1"/>
    </source>
</evidence>
<evidence type="ECO:0000256" key="1">
    <source>
        <dbReference type="SAM" id="MobiDB-lite"/>
    </source>
</evidence>
<comment type="caution">
    <text evidence="2">The sequence shown here is derived from an EMBL/GenBank/DDBJ whole genome shotgun (WGS) entry which is preliminary data.</text>
</comment>
<reference evidence="3" key="1">
    <citation type="journal article" date="2019" name="Int. J. Syst. Evol. Microbiol.">
        <title>The Global Catalogue of Microorganisms (GCM) 10K type strain sequencing project: providing services to taxonomists for standard genome sequencing and annotation.</title>
        <authorList>
            <consortium name="The Broad Institute Genomics Platform"/>
            <consortium name="The Broad Institute Genome Sequencing Center for Infectious Disease"/>
            <person name="Wu L."/>
            <person name="Ma J."/>
        </authorList>
    </citation>
    <scope>NUCLEOTIDE SEQUENCE [LARGE SCALE GENOMIC DNA]</scope>
    <source>
        <strain evidence="3">CCUG 66188</strain>
    </source>
</reference>
<gene>
    <name evidence="2" type="ORF">ACFO6W_22725</name>
</gene>
<evidence type="ECO:0000313" key="3">
    <source>
        <dbReference type="Proteomes" id="UP001596023"/>
    </source>
</evidence>
<feature type="compositionally biased region" description="Basic and acidic residues" evidence="1">
    <location>
        <begin position="1"/>
        <end position="10"/>
    </location>
</feature>
<dbReference type="Proteomes" id="UP001596023">
    <property type="component" value="Unassembled WGS sequence"/>
</dbReference>
<name>A0ABV9L3T3_9BACT</name>
<proteinExistence type="predicted"/>
<feature type="compositionally biased region" description="Polar residues" evidence="1">
    <location>
        <begin position="16"/>
        <end position="26"/>
    </location>
</feature>